<feature type="compositionally biased region" description="Low complexity" evidence="18">
    <location>
        <begin position="178"/>
        <end position="193"/>
    </location>
</feature>
<dbReference type="EC" id="2.7.7.49" evidence="1"/>
<reference evidence="22 23" key="3">
    <citation type="submission" date="2019-11" db="EMBL/GenBank/DDBJ databases">
        <title>A de novo genome assembly of a pear dwarfing rootstock.</title>
        <authorList>
            <person name="Wang F."/>
            <person name="Wang J."/>
            <person name="Li S."/>
            <person name="Zhang Y."/>
            <person name="Fang M."/>
            <person name="Ma L."/>
            <person name="Zhao Y."/>
            <person name="Jiang S."/>
        </authorList>
    </citation>
    <scope>NUCLEOTIDE SEQUENCE [LARGE SCALE GENOMIC DNA]</scope>
    <source>
        <strain evidence="22">S2</strain>
        <tissue evidence="22">Leaf</tissue>
    </source>
</reference>
<dbReference type="Gene3D" id="4.10.60.10">
    <property type="entry name" value="Zinc finger, CCHC-type"/>
    <property type="match status" value="1"/>
</dbReference>
<dbReference type="InterPro" id="IPR016197">
    <property type="entry name" value="Chromo-like_dom_sf"/>
</dbReference>
<dbReference type="InterPro" id="IPR000477">
    <property type="entry name" value="RT_dom"/>
</dbReference>
<dbReference type="InterPro" id="IPR050951">
    <property type="entry name" value="Retrovirus_Pol_polyprotein"/>
</dbReference>
<evidence type="ECO:0000256" key="3">
    <source>
        <dbReference type="ARBA" id="ARBA00022679"/>
    </source>
</evidence>
<feature type="compositionally biased region" description="Acidic residues" evidence="18">
    <location>
        <begin position="141"/>
        <end position="151"/>
    </location>
</feature>
<reference evidence="23" key="2">
    <citation type="submission" date="2019-10" db="EMBL/GenBank/DDBJ databases">
        <title>A de novo genome assembly of a pear dwarfing rootstock.</title>
        <authorList>
            <person name="Wang F."/>
            <person name="Wang J."/>
            <person name="Li S."/>
            <person name="Zhang Y."/>
            <person name="Fang M."/>
            <person name="Ma L."/>
            <person name="Zhao Y."/>
            <person name="Jiang S."/>
        </authorList>
    </citation>
    <scope>NUCLEOTIDE SEQUENCE [LARGE SCALE GENOMIC DNA]</scope>
</reference>
<dbReference type="GO" id="GO:0004519">
    <property type="term" value="F:endonuclease activity"/>
    <property type="evidence" value="ECO:0007669"/>
    <property type="project" value="UniProtKB-KW"/>
</dbReference>
<keyword evidence="9" id="KW-0378">Hydrolase</keyword>
<keyword evidence="4" id="KW-0548">Nucleotidyltransferase</keyword>
<dbReference type="PANTHER" id="PTHR37984:SF5">
    <property type="entry name" value="PROTEIN NYNRIN-LIKE"/>
    <property type="match status" value="1"/>
</dbReference>
<dbReference type="Pfam" id="PF08284">
    <property type="entry name" value="RVP_2"/>
    <property type="match status" value="1"/>
</dbReference>
<evidence type="ECO:0000313" key="22">
    <source>
        <dbReference type="EMBL" id="KAB2625910.1"/>
    </source>
</evidence>
<dbReference type="Gene3D" id="3.30.420.10">
    <property type="entry name" value="Ribonuclease H-like superfamily/Ribonuclease H"/>
    <property type="match status" value="1"/>
</dbReference>
<keyword evidence="17" id="KW-0175">Coiled coil</keyword>
<dbReference type="InterPro" id="IPR043502">
    <property type="entry name" value="DNA/RNA_pol_sf"/>
</dbReference>
<dbReference type="GO" id="GO:0004190">
    <property type="term" value="F:aspartic-type endopeptidase activity"/>
    <property type="evidence" value="ECO:0007669"/>
    <property type="project" value="UniProtKB-KW"/>
</dbReference>
<dbReference type="SMART" id="SM00343">
    <property type="entry name" value="ZnF_C2HC"/>
    <property type="match status" value="1"/>
</dbReference>
<dbReference type="GO" id="GO:0003964">
    <property type="term" value="F:RNA-directed DNA polymerase activity"/>
    <property type="evidence" value="ECO:0007669"/>
    <property type="project" value="UniProtKB-KW"/>
</dbReference>
<evidence type="ECO:0000256" key="16">
    <source>
        <dbReference type="PROSITE-ProRule" id="PRU00047"/>
    </source>
</evidence>
<dbReference type="InterPro" id="IPR036397">
    <property type="entry name" value="RNaseH_sf"/>
</dbReference>
<protein>
    <recommendedName>
        <fullName evidence="1">RNA-directed DNA polymerase</fullName>
        <ecNumber evidence="1">2.7.7.49</ecNumber>
    </recommendedName>
</protein>
<dbReference type="CDD" id="cd00303">
    <property type="entry name" value="retropepsin_like"/>
    <property type="match status" value="1"/>
</dbReference>
<dbReference type="InterPro" id="IPR041373">
    <property type="entry name" value="RT_RNaseH"/>
</dbReference>
<evidence type="ECO:0000256" key="8">
    <source>
        <dbReference type="ARBA" id="ARBA00022759"/>
    </source>
</evidence>
<dbReference type="Pfam" id="PF03732">
    <property type="entry name" value="Retrotrans_gag"/>
    <property type="match status" value="1"/>
</dbReference>
<dbReference type="Pfam" id="PF17917">
    <property type="entry name" value="RT_RNaseH"/>
    <property type="match status" value="1"/>
</dbReference>
<comment type="caution">
    <text evidence="22">The sequence shown here is derived from an EMBL/GenBank/DDBJ whole genome shotgun (WGS) entry which is preliminary data.</text>
</comment>
<keyword evidence="8" id="KW-0255">Endonuclease</keyword>
<evidence type="ECO:0000259" key="20">
    <source>
        <dbReference type="PROSITE" id="PS50878"/>
    </source>
</evidence>
<dbReference type="PROSITE" id="PS50158">
    <property type="entry name" value="ZF_CCHC"/>
    <property type="match status" value="1"/>
</dbReference>
<feature type="compositionally biased region" description="Gly residues" evidence="18">
    <location>
        <begin position="194"/>
        <end position="212"/>
    </location>
</feature>
<dbReference type="Gene3D" id="3.10.10.10">
    <property type="entry name" value="HIV Type 1 Reverse Transcriptase, subunit A, domain 1"/>
    <property type="match status" value="1"/>
</dbReference>
<proteinExistence type="predicted"/>
<evidence type="ECO:0000256" key="5">
    <source>
        <dbReference type="ARBA" id="ARBA00022722"/>
    </source>
</evidence>
<dbReference type="Pfam" id="PF24626">
    <property type="entry name" value="SH3_Tf2-1"/>
    <property type="match status" value="1"/>
</dbReference>
<keyword evidence="3" id="KW-0808">Transferase</keyword>
<feature type="region of interest" description="Disordered" evidence="18">
    <location>
        <begin position="250"/>
        <end position="286"/>
    </location>
</feature>
<dbReference type="InterPro" id="IPR021109">
    <property type="entry name" value="Peptidase_aspartic_dom_sf"/>
</dbReference>
<dbReference type="SUPFAM" id="SSF53098">
    <property type="entry name" value="Ribonuclease H-like"/>
    <property type="match status" value="1"/>
</dbReference>
<dbReference type="SUPFAM" id="SSF54160">
    <property type="entry name" value="Chromo domain-like"/>
    <property type="match status" value="1"/>
</dbReference>
<keyword evidence="7" id="KW-0064">Aspartyl protease</keyword>
<feature type="domain" description="CCHC-type" evidence="19">
    <location>
        <begin position="238"/>
        <end position="253"/>
    </location>
</feature>
<evidence type="ECO:0000256" key="6">
    <source>
        <dbReference type="ARBA" id="ARBA00022723"/>
    </source>
</evidence>
<evidence type="ECO:0000256" key="1">
    <source>
        <dbReference type="ARBA" id="ARBA00012493"/>
    </source>
</evidence>
<dbReference type="Gene3D" id="2.40.70.10">
    <property type="entry name" value="Acid Proteases"/>
    <property type="match status" value="1"/>
</dbReference>
<keyword evidence="12" id="KW-0695">RNA-directed DNA polymerase</keyword>
<feature type="domain" description="Integrase catalytic" evidence="21">
    <location>
        <begin position="920"/>
        <end position="1085"/>
    </location>
</feature>
<keyword evidence="16" id="KW-0862">Zinc</keyword>
<gene>
    <name evidence="22" type="ORF">D8674_017570</name>
</gene>
<keyword evidence="10" id="KW-0460">Magnesium</keyword>
<reference evidence="22 23" key="1">
    <citation type="submission" date="2019-09" db="EMBL/GenBank/DDBJ databases">
        <authorList>
            <person name="Ou C."/>
        </authorList>
    </citation>
    <scope>NUCLEOTIDE SEQUENCE [LARGE SCALE GENOMIC DNA]</scope>
    <source>
        <strain evidence="22">S2</strain>
        <tissue evidence="22">Leaf</tissue>
    </source>
</reference>
<evidence type="ECO:0000256" key="9">
    <source>
        <dbReference type="ARBA" id="ARBA00022801"/>
    </source>
</evidence>
<feature type="compositionally biased region" description="Basic and acidic residues" evidence="18">
    <location>
        <begin position="152"/>
        <end position="162"/>
    </location>
</feature>
<evidence type="ECO:0000256" key="14">
    <source>
        <dbReference type="ARBA" id="ARBA00023125"/>
    </source>
</evidence>
<evidence type="ECO:0000256" key="2">
    <source>
        <dbReference type="ARBA" id="ARBA00022670"/>
    </source>
</evidence>
<dbReference type="OrthoDB" id="1637837at2759"/>
<feature type="compositionally biased region" description="Low complexity" evidence="18">
    <location>
        <begin position="252"/>
        <end position="264"/>
    </location>
</feature>
<dbReference type="GO" id="GO:0006310">
    <property type="term" value="P:DNA recombination"/>
    <property type="evidence" value="ECO:0007669"/>
    <property type="project" value="UniProtKB-KW"/>
</dbReference>
<dbReference type="InterPro" id="IPR005162">
    <property type="entry name" value="Retrotrans_gag_dom"/>
</dbReference>
<dbReference type="InterPro" id="IPR001878">
    <property type="entry name" value="Znf_CCHC"/>
</dbReference>
<keyword evidence="16" id="KW-0863">Zinc-finger</keyword>
<evidence type="ECO:0000256" key="13">
    <source>
        <dbReference type="ARBA" id="ARBA00022932"/>
    </source>
</evidence>
<dbReference type="Pfam" id="PF00098">
    <property type="entry name" value="zf-CCHC"/>
    <property type="match status" value="1"/>
</dbReference>
<dbReference type="GO" id="GO:0015074">
    <property type="term" value="P:DNA integration"/>
    <property type="evidence" value="ECO:0007669"/>
    <property type="project" value="UniProtKB-KW"/>
</dbReference>
<evidence type="ECO:0000256" key="12">
    <source>
        <dbReference type="ARBA" id="ARBA00022918"/>
    </source>
</evidence>
<accession>A0A5N5HK69</accession>
<dbReference type="PANTHER" id="PTHR37984">
    <property type="entry name" value="PROTEIN CBG26694"/>
    <property type="match status" value="1"/>
</dbReference>
<feature type="domain" description="Reverse transcriptase" evidence="20">
    <location>
        <begin position="506"/>
        <end position="685"/>
    </location>
</feature>
<dbReference type="GO" id="GO:0003677">
    <property type="term" value="F:DNA binding"/>
    <property type="evidence" value="ECO:0007669"/>
    <property type="project" value="UniProtKB-KW"/>
</dbReference>
<dbReference type="GO" id="GO:0003887">
    <property type="term" value="F:DNA-directed DNA polymerase activity"/>
    <property type="evidence" value="ECO:0007669"/>
    <property type="project" value="UniProtKB-KW"/>
</dbReference>
<keyword evidence="5" id="KW-0540">Nuclease</keyword>
<dbReference type="InterPro" id="IPR001584">
    <property type="entry name" value="Integrase_cat-core"/>
</dbReference>
<feature type="compositionally biased region" description="Polar residues" evidence="18">
    <location>
        <begin position="272"/>
        <end position="282"/>
    </location>
</feature>
<dbReference type="InterPro" id="IPR041588">
    <property type="entry name" value="Integrase_H2C2"/>
</dbReference>
<dbReference type="Pfam" id="PF17921">
    <property type="entry name" value="Integrase_H2C2"/>
    <property type="match status" value="1"/>
</dbReference>
<evidence type="ECO:0000259" key="21">
    <source>
        <dbReference type="PROSITE" id="PS50994"/>
    </source>
</evidence>
<dbReference type="Proteomes" id="UP000327157">
    <property type="component" value="Chromosome 16"/>
</dbReference>
<evidence type="ECO:0000256" key="15">
    <source>
        <dbReference type="ARBA" id="ARBA00023172"/>
    </source>
</evidence>
<keyword evidence="2" id="KW-0645">Protease</keyword>
<dbReference type="PROSITE" id="PS50994">
    <property type="entry name" value="INTEGRASE"/>
    <property type="match status" value="1"/>
</dbReference>
<dbReference type="PROSITE" id="PS50878">
    <property type="entry name" value="RT_POL"/>
    <property type="match status" value="1"/>
</dbReference>
<name>A0A5N5HK69_9ROSA</name>
<evidence type="ECO:0000256" key="10">
    <source>
        <dbReference type="ARBA" id="ARBA00022842"/>
    </source>
</evidence>
<dbReference type="Pfam" id="PF00078">
    <property type="entry name" value="RVT_1"/>
    <property type="match status" value="1"/>
</dbReference>
<evidence type="ECO:0000259" key="19">
    <source>
        <dbReference type="PROSITE" id="PS50158"/>
    </source>
</evidence>
<keyword evidence="23" id="KW-1185">Reference proteome</keyword>
<keyword evidence="11" id="KW-0229">DNA integration</keyword>
<dbReference type="InterPro" id="IPR012337">
    <property type="entry name" value="RNaseH-like_sf"/>
</dbReference>
<feature type="region of interest" description="Disordered" evidence="18">
    <location>
        <begin position="141"/>
        <end position="219"/>
    </location>
</feature>
<keyword evidence="14" id="KW-0238">DNA-binding</keyword>
<keyword evidence="6" id="KW-0479">Metal-binding</keyword>
<evidence type="ECO:0000256" key="4">
    <source>
        <dbReference type="ARBA" id="ARBA00022695"/>
    </source>
</evidence>
<feature type="coiled-coil region" evidence="17">
    <location>
        <begin position="1106"/>
        <end position="1133"/>
    </location>
</feature>
<dbReference type="SUPFAM" id="SSF56672">
    <property type="entry name" value="DNA/RNA polymerases"/>
    <property type="match status" value="1"/>
</dbReference>
<keyword evidence="15" id="KW-0233">DNA recombination</keyword>
<evidence type="ECO:0000256" key="7">
    <source>
        <dbReference type="ARBA" id="ARBA00022750"/>
    </source>
</evidence>
<dbReference type="InterPro" id="IPR043128">
    <property type="entry name" value="Rev_trsase/Diguanyl_cyclase"/>
</dbReference>
<dbReference type="InterPro" id="IPR056924">
    <property type="entry name" value="SH3_Tf2-1"/>
</dbReference>
<evidence type="ECO:0000313" key="23">
    <source>
        <dbReference type="Proteomes" id="UP000327157"/>
    </source>
</evidence>
<dbReference type="GO" id="GO:0008270">
    <property type="term" value="F:zinc ion binding"/>
    <property type="evidence" value="ECO:0007669"/>
    <property type="project" value="UniProtKB-KW"/>
</dbReference>
<dbReference type="CDD" id="cd01647">
    <property type="entry name" value="RT_LTR"/>
    <property type="match status" value="1"/>
</dbReference>
<evidence type="ECO:0000256" key="17">
    <source>
        <dbReference type="SAM" id="Coils"/>
    </source>
</evidence>
<dbReference type="GO" id="GO:0006508">
    <property type="term" value="P:proteolysis"/>
    <property type="evidence" value="ECO:0007669"/>
    <property type="project" value="UniProtKB-KW"/>
</dbReference>
<dbReference type="Gene3D" id="3.30.70.270">
    <property type="match status" value="1"/>
</dbReference>
<dbReference type="Gene3D" id="1.10.340.70">
    <property type="match status" value="1"/>
</dbReference>
<evidence type="ECO:0000256" key="18">
    <source>
        <dbReference type="SAM" id="MobiDB-lite"/>
    </source>
</evidence>
<evidence type="ECO:0000256" key="11">
    <source>
        <dbReference type="ARBA" id="ARBA00022908"/>
    </source>
</evidence>
<dbReference type="SUPFAM" id="SSF50630">
    <property type="entry name" value="Acid proteases"/>
    <property type="match status" value="1"/>
</dbReference>
<dbReference type="CDD" id="cd09274">
    <property type="entry name" value="RNase_HI_RT_Ty3"/>
    <property type="match status" value="1"/>
</dbReference>
<sequence length="1387" mass="159504">MVTGKQEGLLFLPTTKYLRTQIIPFSSPETYYFCYSPSVCDTTDWNVFTDLFKRRYVPPEYIDRKKQEFTKLKQRKMSANEYYRKFTDLSRYHPDVAGNPAEMLRLFRLGTRKKWRSMASTVHSETYRDFYEILLGIEDSENMSSDTDEEKDSNQKKDDKGKGQASLGPRQTQNFKRGGASSSSSSGGFSATGQGRGGRFSGGARGQRQGDGGRGRAPICRRCNNRHFGECRRGSNGCFTCGQVGHRAANCPQGQQQQKPQQTFMPPPAPLQQIQGPSSYGQTGRGGAYHYQGDAVPYAPGQYQYPQDPYSHGGYPQYSGGYMPVLIDCGATHSVISHTFAQVTQPRPTPLGYDLEFAMPRGERCVVDCVYPGCPVIVEGVALSADLIPLDIVDFDVILGTDWLHFYRANIDCYGKVVTFHRPGLPVVTFVAHVVLDEAVPNRVEDVRVVRHFPDVFPEDLPGLPPDRDVEFTIELLPGTNPISLTPYRMAPAELRELKVQLQELVDKGFIQPRTSPWGAPVLFVRKKDGTLTLCIDYRQLNRVTIKNRYPLPRIDDLFDQLRGACVFSKINLRSSYYQLKISRDDVPKTTFRTRYGHYEFLVMPFGLTNAPAAFMDLMNRVFQPYLDRFVIVFIDDILVYSKSKAEHVRHLTLVLKRLREHQLYAKFSKCQFWLDQVAFLGHIISAQGILVDPQKVAAVESWEQPRTVTESFQQLKHCLTHAPVLALPDDSGDFELKPHEMNYPTHDLELATIIFALKLWRHYLYGEKCRIFTDHKSLQYLFTQKELNLRQRRWLELLSDYDCTIDYHPGRANVVADALSRKSQGRINALYASRVPFLADLRATGVRMFVPNSVELKKEILDEAHISAYAMHPGATKIYHTIRPFYYWPGMKREIAEYVSRCAVCQQVKAERKKPFGLLQPLPVPEWKWENITMDFVYKLPRTQNGFDGIWVIVDRLTKSAHFIPVREKYSLSRLVELFISKVVKYHGVPVSIVSDRDPRFTSKFWVAFQEALETRLLYSTAYHPQTDGQSERTIQTLEDMLRASVLQFGDVWHQRLDLIEFAYNNSFHSSIGMVPFEALYGRACRTPLCWSEVGERVLVGPEIVEETTQNVQVIKSNLKAAQDRKKSLVDRHATDRVYEVGDWVFLKLSPWRGVVRFGKKGKLSPRYIGPYMVTERVGEVAYRLELPPELARVHNVFHVSMLRHYVADPSHVIPPQPLEINPDLTYDEEPVTIIDWKEKVLRNKTVNLVKVLWRNHSVEEAMWETEERMRDFCDREVHKPVVQTTLGGSDSLHDIDLIYTWALAYHYEISCCRLHQWHHFNPCRSMRKLNISTVFLYKKLILSKKLEDNVANAYIYVLNLDYTFKLANILYFSLYVKIGIVLTGD</sequence>
<dbReference type="EMBL" id="SMOL01000160">
    <property type="protein sequence ID" value="KAB2625910.1"/>
    <property type="molecule type" value="Genomic_DNA"/>
</dbReference>
<keyword evidence="13" id="KW-0239">DNA-directed DNA polymerase</keyword>
<organism evidence="22 23">
    <name type="scientific">Pyrus ussuriensis x Pyrus communis</name>
    <dbReference type="NCBI Taxonomy" id="2448454"/>
    <lineage>
        <taxon>Eukaryota</taxon>
        <taxon>Viridiplantae</taxon>
        <taxon>Streptophyta</taxon>
        <taxon>Embryophyta</taxon>
        <taxon>Tracheophyta</taxon>
        <taxon>Spermatophyta</taxon>
        <taxon>Magnoliopsida</taxon>
        <taxon>eudicotyledons</taxon>
        <taxon>Gunneridae</taxon>
        <taxon>Pentapetalae</taxon>
        <taxon>rosids</taxon>
        <taxon>fabids</taxon>
        <taxon>Rosales</taxon>
        <taxon>Rosaceae</taxon>
        <taxon>Amygdaloideae</taxon>
        <taxon>Maleae</taxon>
        <taxon>Pyrus</taxon>
    </lineage>
</organism>